<evidence type="ECO:0000256" key="1">
    <source>
        <dbReference type="SAM" id="MobiDB-lite"/>
    </source>
</evidence>
<reference evidence="3" key="1">
    <citation type="journal article" date="2014" name="Proc. Natl. Acad. Sci. U.S.A.">
        <title>Extensive sampling of basidiomycete genomes demonstrates inadequacy of the white-rot/brown-rot paradigm for wood decay fungi.</title>
        <authorList>
            <person name="Riley R."/>
            <person name="Salamov A.A."/>
            <person name="Brown D.W."/>
            <person name="Nagy L.G."/>
            <person name="Floudas D."/>
            <person name="Held B.W."/>
            <person name="Levasseur A."/>
            <person name="Lombard V."/>
            <person name="Morin E."/>
            <person name="Otillar R."/>
            <person name="Lindquist E.A."/>
            <person name="Sun H."/>
            <person name="LaButti K.M."/>
            <person name="Schmutz J."/>
            <person name="Jabbour D."/>
            <person name="Luo H."/>
            <person name="Baker S.E."/>
            <person name="Pisabarro A.G."/>
            <person name="Walton J.D."/>
            <person name="Blanchette R.A."/>
            <person name="Henrissat B."/>
            <person name="Martin F."/>
            <person name="Cullen D."/>
            <person name="Hibbett D.S."/>
            <person name="Grigoriev I.V."/>
        </authorList>
    </citation>
    <scope>NUCLEOTIDE SEQUENCE [LARGE SCALE GENOMIC DNA]</scope>
    <source>
        <strain evidence="3">CBS 339.88</strain>
    </source>
</reference>
<organism evidence="2 3">
    <name type="scientific">Galerina marginata (strain CBS 339.88)</name>
    <dbReference type="NCBI Taxonomy" id="685588"/>
    <lineage>
        <taxon>Eukaryota</taxon>
        <taxon>Fungi</taxon>
        <taxon>Dikarya</taxon>
        <taxon>Basidiomycota</taxon>
        <taxon>Agaricomycotina</taxon>
        <taxon>Agaricomycetes</taxon>
        <taxon>Agaricomycetidae</taxon>
        <taxon>Agaricales</taxon>
        <taxon>Agaricineae</taxon>
        <taxon>Strophariaceae</taxon>
        <taxon>Galerina</taxon>
    </lineage>
</organism>
<sequence>MLRSSAILELLSFRLQASIPQVCALLAQPLSCSDTRKNADHRSFDPGEEREKEKDRQRIVPTTSENRRHQRTFAFPSRWIQATTFMQQFPSSPTPMTKSRSLYQRLSPTKSDRKAMASFLPVSSNHISHPRLTLQGQGYDGLSLSS</sequence>
<feature type="compositionally biased region" description="Basic and acidic residues" evidence="1">
    <location>
        <begin position="35"/>
        <end position="58"/>
    </location>
</feature>
<dbReference type="Proteomes" id="UP000027222">
    <property type="component" value="Unassembled WGS sequence"/>
</dbReference>
<keyword evidence="3" id="KW-1185">Reference proteome</keyword>
<gene>
    <name evidence="2" type="ORF">GALMADRAFT_145885</name>
</gene>
<accession>A0A067SMB5</accession>
<name>A0A067SMB5_GALM3</name>
<proteinExistence type="predicted"/>
<protein>
    <submittedName>
        <fullName evidence="2">Uncharacterized protein</fullName>
    </submittedName>
</protein>
<evidence type="ECO:0000313" key="2">
    <source>
        <dbReference type="EMBL" id="KDR68849.1"/>
    </source>
</evidence>
<dbReference type="HOGENOM" id="CLU_1777592_0_0_1"/>
<dbReference type="EMBL" id="KL142405">
    <property type="protein sequence ID" value="KDR68849.1"/>
    <property type="molecule type" value="Genomic_DNA"/>
</dbReference>
<feature type="region of interest" description="Disordered" evidence="1">
    <location>
        <begin position="35"/>
        <end position="67"/>
    </location>
</feature>
<evidence type="ECO:0000313" key="3">
    <source>
        <dbReference type="Proteomes" id="UP000027222"/>
    </source>
</evidence>
<dbReference type="AlphaFoldDB" id="A0A067SMB5"/>